<gene>
    <name evidence="1" type="ORF">ACFOKF_08820</name>
</gene>
<organism evidence="1 2">
    <name type="scientific">Sphingobium rhizovicinum</name>
    <dbReference type="NCBI Taxonomy" id="432308"/>
    <lineage>
        <taxon>Bacteria</taxon>
        <taxon>Pseudomonadati</taxon>
        <taxon>Pseudomonadota</taxon>
        <taxon>Alphaproteobacteria</taxon>
        <taxon>Sphingomonadales</taxon>
        <taxon>Sphingomonadaceae</taxon>
        <taxon>Sphingobium</taxon>
    </lineage>
</organism>
<sequence>MAPARIATEHDFYLSQWTIYQISDMLRIMLMLLALLSSPMDFHWRGETIAHSVKEGAAVGAPGSNRKGKSMVAGLPYARGKSFAGLDDYLRHLQSNAAVDLPWWREIRPGVYEHVKTMRGAAPEIATRAELMKKFGFSR</sequence>
<name>A0ABV7NCS3_9SPHN</name>
<dbReference type="RefSeq" id="WP_380795109.1">
    <property type="nucleotide sequence ID" value="NZ_JBHRVU010000004.1"/>
</dbReference>
<dbReference type="EMBL" id="JBHRVU010000004">
    <property type="protein sequence ID" value="MFC3441299.1"/>
    <property type="molecule type" value="Genomic_DNA"/>
</dbReference>
<accession>A0ABV7NCS3</accession>
<evidence type="ECO:0000313" key="2">
    <source>
        <dbReference type="Proteomes" id="UP001595681"/>
    </source>
</evidence>
<keyword evidence="2" id="KW-1185">Reference proteome</keyword>
<protein>
    <submittedName>
        <fullName evidence="1">Uncharacterized protein</fullName>
    </submittedName>
</protein>
<dbReference type="Proteomes" id="UP001595681">
    <property type="component" value="Unassembled WGS sequence"/>
</dbReference>
<proteinExistence type="predicted"/>
<evidence type="ECO:0000313" key="1">
    <source>
        <dbReference type="EMBL" id="MFC3441299.1"/>
    </source>
</evidence>
<reference evidence="2" key="1">
    <citation type="journal article" date="2019" name="Int. J. Syst. Evol. Microbiol.">
        <title>The Global Catalogue of Microorganisms (GCM) 10K type strain sequencing project: providing services to taxonomists for standard genome sequencing and annotation.</title>
        <authorList>
            <consortium name="The Broad Institute Genomics Platform"/>
            <consortium name="The Broad Institute Genome Sequencing Center for Infectious Disease"/>
            <person name="Wu L."/>
            <person name="Ma J."/>
        </authorList>
    </citation>
    <scope>NUCLEOTIDE SEQUENCE [LARGE SCALE GENOMIC DNA]</scope>
    <source>
        <strain evidence="2">CCM 7491</strain>
    </source>
</reference>
<comment type="caution">
    <text evidence="1">The sequence shown here is derived from an EMBL/GenBank/DDBJ whole genome shotgun (WGS) entry which is preliminary data.</text>
</comment>